<dbReference type="PANTHER" id="PTHR30636:SF3">
    <property type="entry name" value="UPF0701 PROTEIN YICC"/>
    <property type="match status" value="1"/>
</dbReference>
<evidence type="ECO:0000313" key="9">
    <source>
        <dbReference type="Proteomes" id="UP000029995"/>
    </source>
</evidence>
<evidence type="ECO:0008006" key="10">
    <source>
        <dbReference type="Google" id="ProtNLM"/>
    </source>
</evidence>
<dbReference type="NCBIfam" id="TIGR00255">
    <property type="entry name" value="YicC/YloC family endoribonuclease"/>
    <property type="match status" value="1"/>
</dbReference>
<dbReference type="AlphaFoldDB" id="A0A0A0D9M0"/>
<keyword evidence="4" id="KW-0378">Hydrolase</keyword>
<proteinExistence type="inferred from homology"/>
<dbReference type="InterPro" id="IPR013551">
    <property type="entry name" value="YicC-like_C"/>
</dbReference>
<dbReference type="Pfam" id="PF03755">
    <property type="entry name" value="YicC-like_N"/>
    <property type="match status" value="1"/>
</dbReference>
<evidence type="ECO:0000256" key="5">
    <source>
        <dbReference type="ARBA" id="ARBA00035648"/>
    </source>
</evidence>
<feature type="domain" description="Endoribonuclease YicC-like C-terminal" evidence="7">
    <location>
        <begin position="180"/>
        <end position="296"/>
    </location>
</feature>
<comment type="caution">
    <text evidence="8">The sequence shown here is derived from an EMBL/GenBank/DDBJ whole genome shotgun (WGS) entry which is preliminary data.</text>
</comment>
<organism evidence="8 9">
    <name type="scientific">Inquilinus limosus MP06</name>
    <dbReference type="NCBI Taxonomy" id="1398085"/>
    <lineage>
        <taxon>Bacteria</taxon>
        <taxon>Pseudomonadati</taxon>
        <taxon>Pseudomonadota</taxon>
        <taxon>Alphaproteobacteria</taxon>
        <taxon>Rhodospirillales</taxon>
        <taxon>Rhodospirillaceae</taxon>
        <taxon>Inquilinus</taxon>
    </lineage>
</organism>
<comment type="cofactor">
    <cofactor evidence="1">
        <name>a divalent metal cation</name>
        <dbReference type="ChEBI" id="CHEBI:60240"/>
    </cofactor>
</comment>
<dbReference type="InterPro" id="IPR005229">
    <property type="entry name" value="YicC/YloC-like"/>
</dbReference>
<keyword evidence="2" id="KW-0540">Nuclease</keyword>
<evidence type="ECO:0000256" key="4">
    <source>
        <dbReference type="ARBA" id="ARBA00022801"/>
    </source>
</evidence>
<reference evidence="8 9" key="1">
    <citation type="submission" date="2014-01" db="EMBL/GenBank/DDBJ databases">
        <title>Genome sequence determination for a cystic fibrosis isolate, Inquilinus limosus.</title>
        <authorList>
            <person name="Pino M."/>
            <person name="Di Conza J."/>
            <person name="Gutkind G."/>
        </authorList>
    </citation>
    <scope>NUCLEOTIDE SEQUENCE [LARGE SCALE GENOMIC DNA]</scope>
    <source>
        <strain evidence="8 9">MP06</strain>
    </source>
</reference>
<evidence type="ECO:0000256" key="2">
    <source>
        <dbReference type="ARBA" id="ARBA00022722"/>
    </source>
</evidence>
<feature type="domain" description="Endoribonuclease YicC-like N-terminal" evidence="6">
    <location>
        <begin position="8"/>
        <end position="159"/>
    </location>
</feature>
<dbReference type="Proteomes" id="UP000029995">
    <property type="component" value="Unassembled WGS sequence"/>
</dbReference>
<evidence type="ECO:0000259" key="6">
    <source>
        <dbReference type="Pfam" id="PF03755"/>
    </source>
</evidence>
<dbReference type="PANTHER" id="PTHR30636">
    <property type="entry name" value="UPF0701 PROTEIN YICC"/>
    <property type="match status" value="1"/>
</dbReference>
<dbReference type="GO" id="GO:0004521">
    <property type="term" value="F:RNA endonuclease activity"/>
    <property type="evidence" value="ECO:0007669"/>
    <property type="project" value="InterPro"/>
</dbReference>
<comment type="similarity">
    <text evidence="5">Belongs to the YicC/YloC family.</text>
</comment>
<name>A0A0A0D9M0_9PROT</name>
<evidence type="ECO:0000259" key="7">
    <source>
        <dbReference type="Pfam" id="PF08340"/>
    </source>
</evidence>
<protein>
    <recommendedName>
        <fullName evidence="10">YicC family protein</fullName>
    </recommendedName>
</protein>
<dbReference type="RefSeq" id="WP_034834732.1">
    <property type="nucleotide sequence ID" value="NZ_JANX01000084.1"/>
</dbReference>
<dbReference type="Pfam" id="PF08340">
    <property type="entry name" value="YicC-like_C"/>
    <property type="match status" value="1"/>
</dbReference>
<evidence type="ECO:0000256" key="1">
    <source>
        <dbReference type="ARBA" id="ARBA00001968"/>
    </source>
</evidence>
<dbReference type="InterPro" id="IPR013527">
    <property type="entry name" value="YicC-like_N"/>
</dbReference>
<dbReference type="GO" id="GO:0016787">
    <property type="term" value="F:hydrolase activity"/>
    <property type="evidence" value="ECO:0007669"/>
    <property type="project" value="UniProtKB-KW"/>
</dbReference>
<evidence type="ECO:0000313" key="8">
    <source>
        <dbReference type="EMBL" id="KGM34568.1"/>
    </source>
</evidence>
<dbReference type="EMBL" id="JANX01000084">
    <property type="protein sequence ID" value="KGM34568.1"/>
    <property type="molecule type" value="Genomic_DNA"/>
</dbReference>
<sequence length="296" mass="31747">MTASAQLSSMTGFARREGGVGGISWVWEARSVNGKSLDLRLRSPAGFERLEAVARVELAKRFRRGNVTLNLSIGRSETAPQLRINREVLDQLIALVREVNGDTAPVQIDALLAVRGVVESGDTASAELNAAVEAEAGAAIAPLLDELLAARLEEGGRLRDVLAAQIDQIAGLVGQARACAAAQPEALKARLKAQLDLLLEARPPLAEDRLAQEVALLVGRSDVREELDRLDAHIGQARGLLAAGSGVGRRLDFLCQEFNREANTLCSKAADVALTRIGLDLKAVIEQFREQIQNIE</sequence>
<gene>
    <name evidence="8" type="ORF">P409_09535</name>
</gene>
<evidence type="ECO:0000256" key="3">
    <source>
        <dbReference type="ARBA" id="ARBA00022759"/>
    </source>
</evidence>
<keyword evidence="3" id="KW-0255">Endonuclease</keyword>
<accession>A0A0A0D9M0</accession>